<protein>
    <submittedName>
        <fullName evidence="1">Uncharacterized protein</fullName>
    </submittedName>
</protein>
<comment type="caution">
    <text evidence="1">The sequence shown here is derived from an EMBL/GenBank/DDBJ whole genome shotgun (WGS) entry which is preliminary data.</text>
</comment>
<keyword evidence="2" id="KW-1185">Reference proteome</keyword>
<proteinExistence type="predicted"/>
<sequence length="78" mass="8686">MFATGREYLTGMLDVLVHEGMLAAWRRAPLDGYVIRTHEGEEITMTPAQAGMWTHGAFAVYLALVDQGRISPRLPDEP</sequence>
<dbReference type="Proteomes" id="UP001144036">
    <property type="component" value="Unassembled WGS sequence"/>
</dbReference>
<dbReference type="EMBL" id="JAPNNL010000319">
    <property type="protein sequence ID" value="MDA0638909.1"/>
    <property type="molecule type" value="Genomic_DNA"/>
</dbReference>
<dbReference type="RefSeq" id="WP_270159850.1">
    <property type="nucleotide sequence ID" value="NZ_JAPNNL010000319.1"/>
</dbReference>
<evidence type="ECO:0000313" key="2">
    <source>
        <dbReference type="Proteomes" id="UP001144036"/>
    </source>
</evidence>
<organism evidence="1 2">
    <name type="scientific">Nonomuraea corallina</name>
    <dbReference type="NCBI Taxonomy" id="2989783"/>
    <lineage>
        <taxon>Bacteria</taxon>
        <taxon>Bacillati</taxon>
        <taxon>Actinomycetota</taxon>
        <taxon>Actinomycetes</taxon>
        <taxon>Streptosporangiales</taxon>
        <taxon>Streptosporangiaceae</taxon>
        <taxon>Nonomuraea</taxon>
    </lineage>
</organism>
<gene>
    <name evidence="1" type="ORF">OUY22_36330</name>
</gene>
<evidence type="ECO:0000313" key="1">
    <source>
        <dbReference type="EMBL" id="MDA0638909.1"/>
    </source>
</evidence>
<accession>A0ABT4SP18</accession>
<name>A0ABT4SP18_9ACTN</name>
<reference evidence="1" key="1">
    <citation type="submission" date="2022-11" db="EMBL/GenBank/DDBJ databases">
        <title>Nonomuraea corallina sp. nov., a new species of the genus Nonomuraea isolated from sea side sediment in Thai sea.</title>
        <authorList>
            <person name="Ngamcharungchit C."/>
            <person name="Matsumoto A."/>
            <person name="Suriyachadkun C."/>
            <person name="Panbangred W."/>
            <person name="Inahashi Y."/>
            <person name="Intra B."/>
        </authorList>
    </citation>
    <scope>NUCLEOTIDE SEQUENCE</scope>
    <source>
        <strain evidence="1">MCN248</strain>
    </source>
</reference>